<accession>A0A1A9UX35</accession>
<keyword evidence="4" id="KW-0496">Mitochondrion</keyword>
<keyword evidence="2" id="KW-0809">Transit peptide</keyword>
<evidence type="ECO:0000256" key="7">
    <source>
        <dbReference type="ARBA" id="ARBA00039442"/>
    </source>
</evidence>
<comment type="similarity">
    <text evidence="6">Belongs to the mitochondrion-specific ribosomal protein mL37 family.</text>
</comment>
<evidence type="ECO:0000256" key="6">
    <source>
        <dbReference type="ARBA" id="ARBA00037985"/>
    </source>
</evidence>
<dbReference type="GO" id="GO:0003735">
    <property type="term" value="F:structural constituent of ribosome"/>
    <property type="evidence" value="ECO:0007669"/>
    <property type="project" value="InterPro"/>
</dbReference>
<dbReference type="InterPro" id="IPR052482">
    <property type="entry name" value="mtLSU_mL37"/>
</dbReference>
<sequence length="409" mass="46998">MRFTNKLYAQHLGWMFKKKWQVQGKRIPTDTGAESELSNHGIKVKDIMEVASTKTGFQRMEFERLVPPQHAENETHPNWNPQLCHFYGNGNVLLEGISQAQVLTKTVEIKALPKNVIDAIEKSQLPSHIDRSVYNAVMSSHVLDAEQVKLPKVKIPERPAFRLPRDYGISHQRKNRLLTNRLLAECEKLAGRSLTSRRRLLDLVNFKVTLPKDNLLLQFDVTAEKFITAARPIEPIKGRYDDDLPDLYPMKCTISMPKKHVYTTETFYPLSNHINCTHPHTVVTHFDKNFVGNVYETGVTTTQFHSRTLLKAFAVAATRAKQLYGGSALEKLPKPIVVQSIQTDGRVFHFGVFQLNTLSLEEKNVEKNYWFHESNMELFTECGYKMGRPYLEGFNKDVFHVINAFYHNA</sequence>
<dbReference type="GO" id="GO:0005840">
    <property type="term" value="C:ribosome"/>
    <property type="evidence" value="ECO:0007669"/>
    <property type="project" value="UniProtKB-KW"/>
</dbReference>
<dbReference type="InterPro" id="IPR010793">
    <property type="entry name" value="Ribosomal_mL37/mL65"/>
</dbReference>
<dbReference type="GO" id="GO:0005739">
    <property type="term" value="C:mitochondrion"/>
    <property type="evidence" value="ECO:0007669"/>
    <property type="project" value="UniProtKB-SubCell"/>
</dbReference>
<dbReference type="GO" id="GO:1990904">
    <property type="term" value="C:ribonucleoprotein complex"/>
    <property type="evidence" value="ECO:0007669"/>
    <property type="project" value="UniProtKB-KW"/>
</dbReference>
<dbReference type="STRING" id="7395.A0A1A9UX35"/>
<dbReference type="Pfam" id="PF07147">
    <property type="entry name" value="PDCD9"/>
    <property type="match status" value="1"/>
</dbReference>
<evidence type="ECO:0000256" key="8">
    <source>
        <dbReference type="ARBA" id="ARBA00041617"/>
    </source>
</evidence>
<dbReference type="AlphaFoldDB" id="A0A1A9UX35"/>
<reference evidence="9" key="1">
    <citation type="submission" date="2020-05" db="UniProtKB">
        <authorList>
            <consortium name="EnsemblMetazoa"/>
        </authorList>
    </citation>
    <scope>IDENTIFICATION</scope>
    <source>
        <strain evidence="9">TTRI</strain>
    </source>
</reference>
<evidence type="ECO:0000256" key="4">
    <source>
        <dbReference type="ARBA" id="ARBA00023128"/>
    </source>
</evidence>
<evidence type="ECO:0000313" key="9">
    <source>
        <dbReference type="EnsemblMetazoa" id="GAUT018625-PA"/>
    </source>
</evidence>
<dbReference type="EnsemblMetazoa" id="GAUT018625-RA">
    <property type="protein sequence ID" value="GAUT018625-PA"/>
    <property type="gene ID" value="GAUT018625"/>
</dbReference>
<keyword evidence="10" id="KW-1185">Reference proteome</keyword>
<evidence type="ECO:0000256" key="2">
    <source>
        <dbReference type="ARBA" id="ARBA00022946"/>
    </source>
</evidence>
<comment type="subcellular location">
    <subcellularLocation>
        <location evidence="1">Mitochondrion</location>
    </subcellularLocation>
</comment>
<protein>
    <recommendedName>
        <fullName evidence="7">Large ribosomal subunit protein mL37</fullName>
    </recommendedName>
    <alternativeName>
        <fullName evidence="8">39S ribosomal protein L37, mitochondrial</fullName>
    </alternativeName>
</protein>
<dbReference type="PANTHER" id="PTHR15889">
    <property type="entry name" value="MITOCHONDRIAL RIBOSOMAL PROTEIN L37"/>
    <property type="match status" value="1"/>
</dbReference>
<dbReference type="Proteomes" id="UP000078200">
    <property type="component" value="Unassembled WGS sequence"/>
</dbReference>
<evidence type="ECO:0000256" key="5">
    <source>
        <dbReference type="ARBA" id="ARBA00023274"/>
    </source>
</evidence>
<keyword evidence="3" id="KW-0689">Ribosomal protein</keyword>
<keyword evidence="5" id="KW-0687">Ribonucleoprotein</keyword>
<name>A0A1A9UX35_GLOAU</name>
<dbReference type="VEuPathDB" id="VectorBase:GAUT018625"/>
<dbReference type="GO" id="GO:0006412">
    <property type="term" value="P:translation"/>
    <property type="evidence" value="ECO:0007669"/>
    <property type="project" value="InterPro"/>
</dbReference>
<dbReference type="PANTHER" id="PTHR15889:SF2">
    <property type="entry name" value="LARGE RIBOSOMAL SUBUNIT PROTEIN ML37"/>
    <property type="match status" value="1"/>
</dbReference>
<evidence type="ECO:0000313" key="10">
    <source>
        <dbReference type="Proteomes" id="UP000078200"/>
    </source>
</evidence>
<evidence type="ECO:0000256" key="3">
    <source>
        <dbReference type="ARBA" id="ARBA00022980"/>
    </source>
</evidence>
<proteinExistence type="inferred from homology"/>
<evidence type="ECO:0000256" key="1">
    <source>
        <dbReference type="ARBA" id="ARBA00004173"/>
    </source>
</evidence>
<organism evidence="9 10">
    <name type="scientific">Glossina austeni</name>
    <name type="common">Savannah tsetse fly</name>
    <dbReference type="NCBI Taxonomy" id="7395"/>
    <lineage>
        <taxon>Eukaryota</taxon>
        <taxon>Metazoa</taxon>
        <taxon>Ecdysozoa</taxon>
        <taxon>Arthropoda</taxon>
        <taxon>Hexapoda</taxon>
        <taxon>Insecta</taxon>
        <taxon>Pterygota</taxon>
        <taxon>Neoptera</taxon>
        <taxon>Endopterygota</taxon>
        <taxon>Diptera</taxon>
        <taxon>Brachycera</taxon>
        <taxon>Muscomorpha</taxon>
        <taxon>Hippoboscoidea</taxon>
        <taxon>Glossinidae</taxon>
        <taxon>Glossina</taxon>
    </lineage>
</organism>